<dbReference type="InterPro" id="IPR000847">
    <property type="entry name" value="LysR_HTH_N"/>
</dbReference>
<dbReference type="InterPro" id="IPR050950">
    <property type="entry name" value="HTH-type_LysR_regulators"/>
</dbReference>
<organism evidence="6 7">
    <name type="scientific">Pseudaquabacterium terrae</name>
    <dbReference type="NCBI Taxonomy" id="2732868"/>
    <lineage>
        <taxon>Bacteria</taxon>
        <taxon>Pseudomonadati</taxon>
        <taxon>Pseudomonadota</taxon>
        <taxon>Betaproteobacteria</taxon>
        <taxon>Burkholderiales</taxon>
        <taxon>Sphaerotilaceae</taxon>
        <taxon>Pseudaquabacterium</taxon>
    </lineage>
</organism>
<dbReference type="PROSITE" id="PS50931">
    <property type="entry name" value="HTH_LYSR"/>
    <property type="match status" value="1"/>
</dbReference>
<dbReference type="InterPro" id="IPR005119">
    <property type="entry name" value="LysR_subst-bd"/>
</dbReference>
<evidence type="ECO:0000259" key="5">
    <source>
        <dbReference type="PROSITE" id="PS50931"/>
    </source>
</evidence>
<dbReference type="Gene3D" id="3.40.190.290">
    <property type="match status" value="1"/>
</dbReference>
<dbReference type="Pfam" id="PF00126">
    <property type="entry name" value="HTH_1"/>
    <property type="match status" value="1"/>
</dbReference>
<name>A0ABX2E9V6_9BURK</name>
<keyword evidence="3" id="KW-0238">DNA-binding</keyword>
<dbReference type="InterPro" id="IPR036388">
    <property type="entry name" value="WH-like_DNA-bd_sf"/>
</dbReference>
<dbReference type="EMBL" id="JABRWJ010000001">
    <property type="protein sequence ID" value="NRF65796.1"/>
    <property type="molecule type" value="Genomic_DNA"/>
</dbReference>
<evidence type="ECO:0000313" key="7">
    <source>
        <dbReference type="Proteomes" id="UP000737171"/>
    </source>
</evidence>
<keyword evidence="7" id="KW-1185">Reference proteome</keyword>
<feature type="domain" description="HTH lysR-type" evidence="5">
    <location>
        <begin position="1"/>
        <end position="58"/>
    </location>
</feature>
<comment type="similarity">
    <text evidence="1">Belongs to the LysR transcriptional regulatory family.</text>
</comment>
<gene>
    <name evidence="6" type="ORF">HLB44_02230</name>
</gene>
<dbReference type="InterPro" id="IPR036390">
    <property type="entry name" value="WH_DNA-bd_sf"/>
</dbReference>
<evidence type="ECO:0000256" key="2">
    <source>
        <dbReference type="ARBA" id="ARBA00023015"/>
    </source>
</evidence>
<evidence type="ECO:0000256" key="1">
    <source>
        <dbReference type="ARBA" id="ARBA00009437"/>
    </source>
</evidence>
<accession>A0ABX2E9V6</accession>
<dbReference type="SUPFAM" id="SSF53850">
    <property type="entry name" value="Periplasmic binding protein-like II"/>
    <property type="match status" value="1"/>
</dbReference>
<protein>
    <submittedName>
        <fullName evidence="6">LysR family transcriptional regulator</fullName>
    </submittedName>
</protein>
<dbReference type="PANTHER" id="PTHR30419">
    <property type="entry name" value="HTH-TYPE TRANSCRIPTIONAL REGULATOR YBHD"/>
    <property type="match status" value="1"/>
</dbReference>
<evidence type="ECO:0000313" key="6">
    <source>
        <dbReference type="EMBL" id="NRF65796.1"/>
    </source>
</evidence>
<dbReference type="Pfam" id="PF03466">
    <property type="entry name" value="LysR_substrate"/>
    <property type="match status" value="1"/>
</dbReference>
<dbReference type="Gene3D" id="1.10.10.10">
    <property type="entry name" value="Winged helix-like DNA-binding domain superfamily/Winged helix DNA-binding domain"/>
    <property type="match status" value="1"/>
</dbReference>
<dbReference type="RefSeq" id="WP_173120153.1">
    <property type="nucleotide sequence ID" value="NZ_JABRWJ010000001.1"/>
</dbReference>
<comment type="caution">
    <text evidence="6">The sequence shown here is derived from an EMBL/GenBank/DDBJ whole genome shotgun (WGS) entry which is preliminary data.</text>
</comment>
<evidence type="ECO:0000256" key="3">
    <source>
        <dbReference type="ARBA" id="ARBA00023125"/>
    </source>
</evidence>
<dbReference type="Proteomes" id="UP000737171">
    <property type="component" value="Unassembled WGS sequence"/>
</dbReference>
<keyword evidence="4" id="KW-0804">Transcription</keyword>
<dbReference type="PANTHER" id="PTHR30419:SF8">
    <property type="entry name" value="NITROGEN ASSIMILATION TRANSCRIPTIONAL ACTIVATOR-RELATED"/>
    <property type="match status" value="1"/>
</dbReference>
<evidence type="ECO:0000256" key="4">
    <source>
        <dbReference type="ARBA" id="ARBA00023163"/>
    </source>
</evidence>
<reference evidence="6 7" key="1">
    <citation type="submission" date="2020-05" db="EMBL/GenBank/DDBJ databases">
        <title>Aquincola sp. isolate from soil.</title>
        <authorList>
            <person name="Han J."/>
            <person name="Kim D.-U."/>
        </authorList>
    </citation>
    <scope>NUCLEOTIDE SEQUENCE [LARGE SCALE GENOMIC DNA]</scope>
    <source>
        <strain evidence="6 7">S2</strain>
    </source>
</reference>
<dbReference type="SUPFAM" id="SSF46785">
    <property type="entry name" value="Winged helix' DNA-binding domain"/>
    <property type="match status" value="1"/>
</dbReference>
<proteinExistence type="inferred from homology"/>
<keyword evidence="2" id="KW-0805">Transcription regulation</keyword>
<sequence length="298" mass="32711">MLPPALTYFREVALSGSIRRAAEHLSIAPSAISRQISKLEADLQATVFDRRGRRLSLTPAGELLLAYSERSTADFETLRESLQQIAGLQAGQVKIGSVEGMVTYFLSRYLATFDKRFPGVKVIVSVVGSRAVLELLRDGEVDLALAFGLPTRHPFREHARLEQPLCVIVAAGHPLASRRSVSFKALADQRVALPDRTFQIRSLIDGIAAKTKTPLVHIIETNTLEMAKGVVRNSELLTFLPRYAALREIANGELCAVPLQERDLAHTSISLITLPSRQLSPAARKLLETFKAGMARHG</sequence>